<dbReference type="Gene3D" id="1.10.4030.10">
    <property type="entry name" value="Porin chaperone SurA, peptide-binding domain"/>
    <property type="match status" value="1"/>
</dbReference>
<organism evidence="2 3">
    <name type="scientific">Amycolatopsis tolypomycina</name>
    <dbReference type="NCBI Taxonomy" id="208445"/>
    <lineage>
        <taxon>Bacteria</taxon>
        <taxon>Bacillati</taxon>
        <taxon>Actinomycetota</taxon>
        <taxon>Actinomycetes</taxon>
        <taxon>Pseudonocardiales</taxon>
        <taxon>Pseudonocardiaceae</taxon>
        <taxon>Amycolatopsis</taxon>
    </lineage>
</organism>
<accession>A0A1H5CDQ5</accession>
<feature type="chain" id="PRO_5011479529" evidence="1">
    <location>
        <begin position="33"/>
        <end position="356"/>
    </location>
</feature>
<sequence>MRIIGRPRALVAVVAGALLLAGCGSGPSQVGAAAVVGDRTVSIDQVQALIDKAVREQPYAQKLAAEHKLELLGRTAVTQLVAHELLLQAAEKQGITPNYGQIDAQLAKDPLNGPVPADASNEAQAVSQVVTRSRDHREGLTDTYLAQALAEKLLPNLSVTFDFTTIGSMPDPNTGSALQGDDAKKAALELARQFAADPAAAAKRIGSDVQYEAQLRQQAKQAGRNVDSIPPLSGLGDTVPATQAGALASTPVFGSPAGTVVAVPYPSQDLAGTWFVGVVRQRTDDRAIATERTPELDAATKAAIGMRQLQPLFDELGVRVNKRYGVWDVVGMSVVPNLDSTQGVVLSPGGSGRTQQ</sequence>
<dbReference type="AlphaFoldDB" id="A0A1H5CDQ5"/>
<gene>
    <name evidence="2" type="ORF">SAMN04489727_8734</name>
</gene>
<dbReference type="STRING" id="208445.SAMN04489727_8734"/>
<dbReference type="SUPFAM" id="SSF109998">
    <property type="entry name" value="Triger factor/SurA peptide-binding domain-like"/>
    <property type="match status" value="1"/>
</dbReference>
<dbReference type="EMBL" id="FNSO01000004">
    <property type="protein sequence ID" value="SED64929.1"/>
    <property type="molecule type" value="Genomic_DNA"/>
</dbReference>
<dbReference type="InterPro" id="IPR027304">
    <property type="entry name" value="Trigger_fact/SurA_dom_sf"/>
</dbReference>
<dbReference type="Proteomes" id="UP000199622">
    <property type="component" value="Unassembled WGS sequence"/>
</dbReference>
<protein>
    <submittedName>
        <fullName evidence="2">SurA N-terminal domain-containing protein</fullName>
    </submittedName>
</protein>
<proteinExistence type="predicted"/>
<dbReference type="Pfam" id="PF13624">
    <property type="entry name" value="SurA_N_3"/>
    <property type="match status" value="1"/>
</dbReference>
<keyword evidence="3" id="KW-1185">Reference proteome</keyword>
<dbReference type="RefSeq" id="WP_091318067.1">
    <property type="nucleotide sequence ID" value="NZ_FNSO01000004.1"/>
</dbReference>
<dbReference type="OrthoDB" id="5175106at2"/>
<evidence type="ECO:0000256" key="1">
    <source>
        <dbReference type="SAM" id="SignalP"/>
    </source>
</evidence>
<feature type="signal peptide" evidence="1">
    <location>
        <begin position="1"/>
        <end position="32"/>
    </location>
</feature>
<evidence type="ECO:0000313" key="2">
    <source>
        <dbReference type="EMBL" id="SED64929.1"/>
    </source>
</evidence>
<reference evidence="3" key="1">
    <citation type="submission" date="2016-10" db="EMBL/GenBank/DDBJ databases">
        <authorList>
            <person name="Varghese N."/>
            <person name="Submissions S."/>
        </authorList>
    </citation>
    <scope>NUCLEOTIDE SEQUENCE [LARGE SCALE GENOMIC DNA]</scope>
    <source>
        <strain evidence="3">DSM 44544</strain>
    </source>
</reference>
<dbReference type="PROSITE" id="PS51257">
    <property type="entry name" value="PROKAR_LIPOPROTEIN"/>
    <property type="match status" value="1"/>
</dbReference>
<keyword evidence="1" id="KW-0732">Signal</keyword>
<name>A0A1H5CDQ5_9PSEU</name>
<evidence type="ECO:0000313" key="3">
    <source>
        <dbReference type="Proteomes" id="UP000199622"/>
    </source>
</evidence>